<reference evidence="1" key="1">
    <citation type="submission" date="2024-03" db="EMBL/GenBank/DDBJ databases">
        <authorList>
            <person name="Lin W."/>
            <person name="Li D."/>
            <person name="Tong Y."/>
        </authorList>
    </citation>
    <scope>NUCLEOTIDE SEQUENCE</scope>
</reference>
<accession>A0AAX4QGR1</accession>
<dbReference type="Proteomes" id="UP001459105">
    <property type="component" value="Segment"/>
</dbReference>
<proteinExistence type="predicted"/>
<evidence type="ECO:0000313" key="1">
    <source>
        <dbReference type="EMBL" id="XAI95416.1"/>
    </source>
</evidence>
<name>A0AAX4QGR1_9CAUD</name>
<organism evidence="1 2">
    <name type="scientific">Microcystis phage Mvi-JY20</name>
    <dbReference type="NCBI Taxonomy" id="3128146"/>
    <lineage>
        <taxon>Viruses</taxon>
        <taxon>Duplodnaviria</taxon>
        <taxon>Heunggongvirae</taxon>
        <taxon>Uroviricota</taxon>
        <taxon>Caudoviricetes</taxon>
    </lineage>
</organism>
<protein>
    <submittedName>
        <fullName evidence="1">Uncharacterized protein</fullName>
    </submittedName>
</protein>
<evidence type="ECO:0000313" key="2">
    <source>
        <dbReference type="Proteomes" id="UP001459105"/>
    </source>
</evidence>
<sequence length="113" mass="13365">MHLYLNSHQEQEARQRLEELSDWHSELVKQYPEVAVIGGQLLPTYAINEMHTLGLQLTFTERLRKGHPDERVQMKRTLRQRGIIIPDNIRDADMDTLRTFYHQHLDISHPAKV</sequence>
<dbReference type="EMBL" id="PP438412">
    <property type="protein sequence ID" value="XAI95416.1"/>
    <property type="molecule type" value="Genomic_DNA"/>
</dbReference>